<feature type="non-terminal residue" evidence="1">
    <location>
        <position position="1"/>
    </location>
</feature>
<name>X1C158_9ZZZZ</name>
<evidence type="ECO:0000313" key="1">
    <source>
        <dbReference type="EMBL" id="GAH00982.1"/>
    </source>
</evidence>
<dbReference type="AlphaFoldDB" id="X1C158"/>
<sequence length="96" mass="11610">KTDELFEKLKNFSKLIIFRINKKVNEGVNFYRKEKVTVPEITEFSYKNGGINFRVDQKIEEKKIQSFHIFFPRFLIFLRGLLNFHPIMNSLFIHKI</sequence>
<gene>
    <name evidence="1" type="ORF">S01H4_37531</name>
</gene>
<comment type="caution">
    <text evidence="1">The sequence shown here is derived from an EMBL/GenBank/DDBJ whole genome shotgun (WGS) entry which is preliminary data.</text>
</comment>
<organism evidence="1">
    <name type="scientific">marine sediment metagenome</name>
    <dbReference type="NCBI Taxonomy" id="412755"/>
    <lineage>
        <taxon>unclassified sequences</taxon>
        <taxon>metagenomes</taxon>
        <taxon>ecological metagenomes</taxon>
    </lineage>
</organism>
<protein>
    <submittedName>
        <fullName evidence="1">Uncharacterized protein</fullName>
    </submittedName>
</protein>
<accession>X1C158</accession>
<dbReference type="EMBL" id="BART01020172">
    <property type="protein sequence ID" value="GAH00982.1"/>
    <property type="molecule type" value="Genomic_DNA"/>
</dbReference>
<proteinExistence type="predicted"/>
<reference evidence="1" key="1">
    <citation type="journal article" date="2014" name="Front. Microbiol.">
        <title>High frequency of phylogenetically diverse reductive dehalogenase-homologous genes in deep subseafloor sedimentary metagenomes.</title>
        <authorList>
            <person name="Kawai M."/>
            <person name="Futagami T."/>
            <person name="Toyoda A."/>
            <person name="Takaki Y."/>
            <person name="Nishi S."/>
            <person name="Hori S."/>
            <person name="Arai W."/>
            <person name="Tsubouchi T."/>
            <person name="Morono Y."/>
            <person name="Uchiyama I."/>
            <person name="Ito T."/>
            <person name="Fujiyama A."/>
            <person name="Inagaki F."/>
            <person name="Takami H."/>
        </authorList>
    </citation>
    <scope>NUCLEOTIDE SEQUENCE</scope>
    <source>
        <strain evidence="1">Expedition CK06-06</strain>
    </source>
</reference>